<feature type="compositionally biased region" description="Polar residues" evidence="1">
    <location>
        <begin position="302"/>
        <end position="315"/>
    </location>
</feature>
<dbReference type="KEGG" id="pmrn:116955491"/>
<sequence length="315" mass="35258">MATKGRLVPFLIPSLLLLLLLLPFLAFPAGAWGPGGSLPHAWLEPEMRGGGEVPLYPVYPVDPLGPTPDESPCAPLLVEFARRSAELALCSLRHARPLRLCGSCVIQQWSANRTYGMILTTVQVNNETCERTLLRSDRLQLVYQQHSFSQGLWDAASCEACLVNGTNGTREVASWMISFMQQLNKTRTCFHENSLVPRYDLEGNVKHSAVCNNCRTAYNTLGKMYAELQKNGSLCIDLEDAMNTTRQLWSVQFNCVEYCSDTPSVLAVSIFMCMLPIFFYMSSVIHSRQRKRRLVTSKRMKSTNSSASLHRAQAQ</sequence>
<dbReference type="CTD" id="28962"/>
<dbReference type="RefSeq" id="XP_032832500.1">
    <property type="nucleotide sequence ID" value="XM_032976609.1"/>
</dbReference>
<dbReference type="Pfam" id="PF09777">
    <property type="entry name" value="OSTMP1"/>
    <property type="match status" value="1"/>
</dbReference>
<evidence type="ECO:0000256" key="1">
    <source>
        <dbReference type="SAM" id="MobiDB-lite"/>
    </source>
</evidence>
<feature type="transmembrane region" description="Helical" evidence="2">
    <location>
        <begin position="265"/>
        <end position="285"/>
    </location>
</feature>
<keyword evidence="2" id="KW-1133">Transmembrane helix</keyword>
<dbReference type="PANTHER" id="PTHR15644">
    <property type="entry name" value="OSTEOPETROSIS ASSOCIATED TRANSMEMBRANE PROTEIN 1"/>
    <property type="match status" value="1"/>
</dbReference>
<organism evidence="4 5">
    <name type="scientific">Petromyzon marinus</name>
    <name type="common">Sea lamprey</name>
    <dbReference type="NCBI Taxonomy" id="7757"/>
    <lineage>
        <taxon>Eukaryota</taxon>
        <taxon>Metazoa</taxon>
        <taxon>Chordata</taxon>
        <taxon>Craniata</taxon>
        <taxon>Vertebrata</taxon>
        <taxon>Cyclostomata</taxon>
        <taxon>Hyperoartia</taxon>
        <taxon>Petromyzontiformes</taxon>
        <taxon>Petromyzontidae</taxon>
        <taxon>Petromyzon</taxon>
    </lineage>
</organism>
<name>A0AAJ7UC37_PETMA</name>
<keyword evidence="2 5" id="KW-0812">Transmembrane</keyword>
<feature type="signal peptide" evidence="3">
    <location>
        <begin position="1"/>
        <end position="31"/>
    </location>
</feature>
<evidence type="ECO:0000313" key="4">
    <source>
        <dbReference type="Proteomes" id="UP001318040"/>
    </source>
</evidence>
<dbReference type="Proteomes" id="UP001318040">
    <property type="component" value="Chromosome 60"/>
</dbReference>
<proteinExistence type="predicted"/>
<evidence type="ECO:0000256" key="2">
    <source>
        <dbReference type="SAM" id="Phobius"/>
    </source>
</evidence>
<dbReference type="AlphaFoldDB" id="A0AAJ7UC37"/>
<evidence type="ECO:0000313" key="5">
    <source>
        <dbReference type="RefSeq" id="XP_032832500.1"/>
    </source>
</evidence>
<dbReference type="GO" id="GO:0005829">
    <property type="term" value="C:cytosol"/>
    <property type="evidence" value="ECO:0007669"/>
    <property type="project" value="TreeGrafter"/>
</dbReference>
<keyword evidence="4" id="KW-1185">Reference proteome</keyword>
<dbReference type="InterPro" id="IPR019172">
    <property type="entry name" value="Osteopetrosis-assoc_TM_1"/>
</dbReference>
<reference evidence="5" key="1">
    <citation type="submission" date="2025-08" db="UniProtKB">
        <authorList>
            <consortium name="RefSeq"/>
        </authorList>
    </citation>
    <scope>IDENTIFICATION</scope>
    <source>
        <tissue evidence="5">Sperm</tissue>
    </source>
</reference>
<gene>
    <name evidence="5" type="primary">OSTM1</name>
</gene>
<protein>
    <submittedName>
        <fullName evidence="5">Osteopetrosis-associated transmembrane protein 1</fullName>
    </submittedName>
</protein>
<evidence type="ECO:0000256" key="3">
    <source>
        <dbReference type="SAM" id="SignalP"/>
    </source>
</evidence>
<accession>A0AAJ7UC37</accession>
<keyword evidence="2" id="KW-0472">Membrane</keyword>
<dbReference type="PANTHER" id="PTHR15644:SF2">
    <property type="entry name" value="OSTEOPETROSIS-ASSOCIATED TRANSMEMBRANE PROTEIN 1"/>
    <property type="match status" value="1"/>
</dbReference>
<feature type="region of interest" description="Disordered" evidence="1">
    <location>
        <begin position="295"/>
        <end position="315"/>
    </location>
</feature>
<feature type="chain" id="PRO_5042528101" evidence="3">
    <location>
        <begin position="32"/>
        <end position="315"/>
    </location>
</feature>
<keyword evidence="3" id="KW-0732">Signal</keyword>